<sequence length="253" mass="28812">MFAKIRALAKPNSSRQPNISLTPYTRLDNVERSHNDVQSDSSSRLNELGSLDEIEDLDDLTDPIDLVAPMTLRKDAIAVRNQAQSPLLRLPAELRNKIYNYYPFLFLELDQLHPDYYSGEHNFFALSTVCRQLHSETALLPFSLNSLVVEARALTTDLRLPSVAQQAVVREILVRCSGEHGRWIVYDNDGFVAALEGYKGLRKVIFENDDWYDYVPCGVGHSVCRCFIKTDLKRKAQIEEMYGVQVEVEGIMN</sequence>
<dbReference type="PANTHER" id="PTHR38790">
    <property type="entry name" value="2EXR DOMAIN-CONTAINING PROTEIN-RELATED"/>
    <property type="match status" value="1"/>
</dbReference>
<evidence type="ECO:0008006" key="3">
    <source>
        <dbReference type="Google" id="ProtNLM"/>
    </source>
</evidence>
<name>A0A9P4TCX5_CURKU</name>
<dbReference type="OrthoDB" id="3658675at2759"/>
<reference evidence="1" key="1">
    <citation type="submission" date="2019-04" db="EMBL/GenBank/DDBJ databases">
        <title>Sequencing of skin fungus with MAO and IRED activity.</title>
        <authorList>
            <person name="Marsaioli A.J."/>
            <person name="Bonatto J.M.C."/>
            <person name="Reis Junior O."/>
        </authorList>
    </citation>
    <scope>NUCLEOTIDE SEQUENCE</scope>
    <source>
        <strain evidence="1">30M1</strain>
    </source>
</reference>
<evidence type="ECO:0000313" key="1">
    <source>
        <dbReference type="EMBL" id="KAF3001554.1"/>
    </source>
</evidence>
<proteinExistence type="predicted"/>
<evidence type="ECO:0000313" key="2">
    <source>
        <dbReference type="Proteomes" id="UP000801428"/>
    </source>
</evidence>
<accession>A0A9P4TCX5</accession>
<dbReference type="AlphaFoldDB" id="A0A9P4TCX5"/>
<gene>
    <name evidence="1" type="ORF">E8E13_009737</name>
</gene>
<comment type="caution">
    <text evidence="1">The sequence shown here is derived from an EMBL/GenBank/DDBJ whole genome shotgun (WGS) entry which is preliminary data.</text>
</comment>
<dbReference type="EMBL" id="SWKU01000013">
    <property type="protein sequence ID" value="KAF3001554.1"/>
    <property type="molecule type" value="Genomic_DNA"/>
</dbReference>
<dbReference type="Proteomes" id="UP000801428">
    <property type="component" value="Unassembled WGS sequence"/>
</dbReference>
<keyword evidence="2" id="KW-1185">Reference proteome</keyword>
<protein>
    <recommendedName>
        <fullName evidence="3">F-box domain-containing protein</fullName>
    </recommendedName>
</protein>
<dbReference type="PANTHER" id="PTHR38790:SF4">
    <property type="entry name" value="2EXR DOMAIN-CONTAINING PROTEIN"/>
    <property type="match status" value="1"/>
</dbReference>
<organism evidence="1 2">
    <name type="scientific">Curvularia kusanoi</name>
    <name type="common">Cochliobolus kusanoi</name>
    <dbReference type="NCBI Taxonomy" id="90978"/>
    <lineage>
        <taxon>Eukaryota</taxon>
        <taxon>Fungi</taxon>
        <taxon>Dikarya</taxon>
        <taxon>Ascomycota</taxon>
        <taxon>Pezizomycotina</taxon>
        <taxon>Dothideomycetes</taxon>
        <taxon>Pleosporomycetidae</taxon>
        <taxon>Pleosporales</taxon>
        <taxon>Pleosporineae</taxon>
        <taxon>Pleosporaceae</taxon>
        <taxon>Curvularia</taxon>
    </lineage>
</organism>